<gene>
    <name evidence="3" type="ORF">AV274_2684</name>
</gene>
<accession>A0A196SEX4</accession>
<dbReference type="PANTHER" id="PTHR37317:SF1">
    <property type="entry name" value="ZINC-RIBBON DOMAIN-CONTAINING PROTEIN-RELATED"/>
    <property type="match status" value="1"/>
</dbReference>
<dbReference type="PANTHER" id="PTHR37317">
    <property type="entry name" value="BLR8090 PROTEIN"/>
    <property type="match status" value="1"/>
</dbReference>
<proteinExistence type="predicted"/>
<organism evidence="3 4">
    <name type="scientific">Blastocystis sp. subtype 1 (strain ATCC 50177 / NandII)</name>
    <dbReference type="NCBI Taxonomy" id="478820"/>
    <lineage>
        <taxon>Eukaryota</taxon>
        <taxon>Sar</taxon>
        <taxon>Stramenopiles</taxon>
        <taxon>Bigyra</taxon>
        <taxon>Opalozoa</taxon>
        <taxon>Opalinata</taxon>
        <taxon>Blastocystidae</taxon>
        <taxon>Blastocystis</taxon>
    </lineage>
</organism>
<feature type="domain" description="Treble clef zinc finger" evidence="2">
    <location>
        <begin position="125"/>
        <end position="181"/>
    </location>
</feature>
<dbReference type="EMBL" id="LXWW01000129">
    <property type="protein sequence ID" value="OAO15610.1"/>
    <property type="molecule type" value="Genomic_DNA"/>
</dbReference>
<feature type="compositionally biased region" description="Low complexity" evidence="1">
    <location>
        <begin position="255"/>
        <end position="264"/>
    </location>
</feature>
<protein>
    <recommendedName>
        <fullName evidence="2">Treble clef zinc finger domain-containing protein</fullName>
    </recommendedName>
</protein>
<dbReference type="AlphaFoldDB" id="A0A196SEX4"/>
<evidence type="ECO:0000313" key="4">
    <source>
        <dbReference type="Proteomes" id="UP000078348"/>
    </source>
</evidence>
<dbReference type="InterPro" id="IPR025487">
    <property type="entry name" value="DUF4379"/>
</dbReference>
<comment type="caution">
    <text evidence="3">The sequence shown here is derived from an EMBL/GenBank/DDBJ whole genome shotgun (WGS) entry which is preliminary data.</text>
</comment>
<reference evidence="3 4" key="1">
    <citation type="submission" date="2016-05" db="EMBL/GenBank/DDBJ databases">
        <title>Nuclear genome of Blastocystis sp. subtype 1 NandII.</title>
        <authorList>
            <person name="Gentekaki E."/>
            <person name="Curtis B."/>
            <person name="Stairs C."/>
            <person name="Eme L."/>
            <person name="Herman E."/>
            <person name="Klimes V."/>
            <person name="Arias M.C."/>
            <person name="Elias M."/>
            <person name="Hilliou F."/>
            <person name="Klute M."/>
            <person name="Malik S.-B."/>
            <person name="Pightling A."/>
            <person name="Rachubinski R."/>
            <person name="Salas D."/>
            <person name="Schlacht A."/>
            <person name="Suga H."/>
            <person name="Archibald J."/>
            <person name="Ball S.G."/>
            <person name="Clark G."/>
            <person name="Dacks J."/>
            <person name="Van Der Giezen M."/>
            <person name="Tsaousis A."/>
            <person name="Roger A."/>
        </authorList>
    </citation>
    <scope>NUCLEOTIDE SEQUENCE [LARGE SCALE GENOMIC DNA]</scope>
    <source>
        <strain evidence="4">ATCC 50177 / NandII</strain>
    </source>
</reference>
<evidence type="ECO:0000313" key="3">
    <source>
        <dbReference type="EMBL" id="OAO15610.1"/>
    </source>
</evidence>
<dbReference type="Pfam" id="PF14311">
    <property type="entry name" value="DUF4379"/>
    <property type="match status" value="2"/>
</dbReference>
<sequence>MIRCIHLSLIARQLGRLAIASQFVREYNVKRINLETNPELSLQQFVPGAAEQWDPIRNGTLQPSAIPYNYDGYVWWKCPRGEDHVWRTKCRKRVDKENRRLLPCPFCSNRRISITNSLLSCFPTLAAEFDIVENGGLQANKILYTSKKPYVWKCKYNHHYRMTIQQRVKCMESGEQSCPFCLSDHDVSTRLVDVYPELFEESYNWLNCPSLSPPSIEDPVATDLPEDVFNSISYEELYFSPESDTAPAPPAPRGSSVSSELSDVDSSMRQSIRNHMLEYQVWKETLGYKDTRIIWWVCSANPNHVWRESVASRVRSQCPCCKEEQRSRNKQRIIVEPSSGYRGRGGSSSYYTFM</sequence>
<dbReference type="OrthoDB" id="10456357at2759"/>
<feature type="region of interest" description="Disordered" evidence="1">
    <location>
        <begin position="241"/>
        <end position="264"/>
    </location>
</feature>
<evidence type="ECO:0000259" key="2">
    <source>
        <dbReference type="Pfam" id="PF14311"/>
    </source>
</evidence>
<evidence type="ECO:0000256" key="1">
    <source>
        <dbReference type="SAM" id="MobiDB-lite"/>
    </source>
</evidence>
<feature type="domain" description="Treble clef zinc finger" evidence="2">
    <location>
        <begin position="50"/>
        <end position="110"/>
    </location>
</feature>
<keyword evidence="4" id="KW-1185">Reference proteome</keyword>
<dbReference type="Proteomes" id="UP000078348">
    <property type="component" value="Unassembled WGS sequence"/>
</dbReference>
<name>A0A196SEX4_BLAHN</name>